<accession>A0A0F2CZ24</accession>
<feature type="region of interest" description="Disordered" evidence="1">
    <location>
        <begin position="302"/>
        <end position="354"/>
    </location>
</feature>
<dbReference type="RefSeq" id="WP_045591788.1">
    <property type="nucleotide sequence ID" value="NZ_JYGM01000004.1"/>
</dbReference>
<feature type="compositionally biased region" description="Polar residues" evidence="1">
    <location>
        <begin position="304"/>
        <end position="321"/>
    </location>
</feature>
<dbReference type="AlphaFoldDB" id="A0A0F2CZ24"/>
<feature type="compositionally biased region" description="Basic and acidic residues" evidence="1">
    <location>
        <begin position="322"/>
        <end position="333"/>
    </location>
</feature>
<dbReference type="EMBL" id="JYGM01000004">
    <property type="protein sequence ID" value="KJQ63953.1"/>
    <property type="molecule type" value="Genomic_DNA"/>
</dbReference>
<evidence type="ECO:0000256" key="1">
    <source>
        <dbReference type="SAM" id="MobiDB-lite"/>
    </source>
</evidence>
<comment type="caution">
    <text evidence="2">The sequence shown here is derived from an EMBL/GenBank/DDBJ whole genome shotgun (WGS) entry which is preliminary data.</text>
</comment>
<feature type="compositionally biased region" description="Low complexity" evidence="1">
    <location>
        <begin position="345"/>
        <end position="354"/>
    </location>
</feature>
<evidence type="ECO:0000313" key="3">
    <source>
        <dbReference type="Proteomes" id="UP000033657"/>
    </source>
</evidence>
<dbReference type="OrthoDB" id="9769293at2"/>
<gene>
    <name evidence="2" type="ORF">TZ87_00736</name>
</gene>
<sequence length="605" mass="69612">MFDTVVLNPLEINLDFNNPRFSMFDFNTEEEIVKYLVEFEQIKELAFQIGENGYNTIGERIIVLKSRNAGKINYTVLEGNRRIASLKLLFQYSSLLTSSERNKLKQLNLNLSDFEVSCDVVKEDTRDEALFKISAKHVDGIKTWSATDKRVFYHNLYTQYREKGLSSDEALDNIKNITPEGKVAIRNAIQQLNYLTSVYNAAKIYKSDLEKLTHLDTDVLVSRVSRPLIKELKLEFNDDFQVVAKNEKVYHEILGLLGKAVWIDKKLDTRVFSVQGQWNEIVKSDKVIPGLADKIKEYKESEKINGSNEESLKNTPISNDTKTTEDSVGDNKETPNLPTNDTRENTTNNNDTQNQETKYKFFVPKQSVTIQRENYDLADDIELRDDKNNKVSRQSSEYSRLLISCNHQNIVITDNIIESISENGTYTIDVKYNGQTKHFPICLNIAINNQQQEYQVLFNQRWYDESLSKLSANPKYFKICGVIRNLQKYNSLSHSNDEYIIIAFLLRALIEYTTKAYIDLFSVKKPADNLSSLITTVKGHLSDKGLLNKEEVKALKNTNDIETLNGLIHDYRTTISSIDIKTTCSKYQNFFSIVFNRLYEGVNNG</sequence>
<name>A0A0F2CZ24_STROR</name>
<reference evidence="2 3" key="1">
    <citation type="submission" date="2015-02" db="EMBL/GenBank/DDBJ databases">
        <title>Evolution of amylase-binding proteins of oral streptococcal species.</title>
        <authorList>
            <person name="Haase E.M."/>
        </authorList>
    </citation>
    <scope>NUCLEOTIDE SEQUENCE [LARGE SCALE GENOMIC DNA]</scope>
    <source>
        <strain evidence="2 3">COL85/1862</strain>
    </source>
</reference>
<protein>
    <recommendedName>
        <fullName evidence="4">ParB/Sulfiredoxin domain-containing protein</fullName>
    </recommendedName>
</protein>
<proteinExistence type="predicted"/>
<evidence type="ECO:0000313" key="2">
    <source>
        <dbReference type="EMBL" id="KJQ63953.1"/>
    </source>
</evidence>
<organism evidence="2 3">
    <name type="scientific">Streptococcus oralis subsp. oralis</name>
    <dbReference type="NCBI Taxonomy" id="1891914"/>
    <lineage>
        <taxon>Bacteria</taxon>
        <taxon>Bacillati</taxon>
        <taxon>Bacillota</taxon>
        <taxon>Bacilli</taxon>
        <taxon>Lactobacillales</taxon>
        <taxon>Streptococcaceae</taxon>
        <taxon>Streptococcus</taxon>
    </lineage>
</organism>
<dbReference type="PATRIC" id="fig|28037.209.peg.737"/>
<evidence type="ECO:0008006" key="4">
    <source>
        <dbReference type="Google" id="ProtNLM"/>
    </source>
</evidence>
<dbReference type="Proteomes" id="UP000033657">
    <property type="component" value="Unassembled WGS sequence"/>
</dbReference>